<proteinExistence type="predicted"/>
<feature type="region of interest" description="Disordered" evidence="1">
    <location>
        <begin position="965"/>
        <end position="987"/>
    </location>
</feature>
<dbReference type="PANTHER" id="PTHR37535:SF3">
    <property type="entry name" value="FLUG DOMAIN-CONTAINING PROTEIN"/>
    <property type="match status" value="1"/>
</dbReference>
<feature type="region of interest" description="Disordered" evidence="1">
    <location>
        <begin position="1"/>
        <end position="33"/>
    </location>
</feature>
<name>A0A9Q8QDI1_9HYPO</name>
<accession>A0A9Q8QDI1</accession>
<dbReference type="EMBL" id="CP086355">
    <property type="protein sequence ID" value="UNI16747.1"/>
    <property type="molecule type" value="Genomic_DNA"/>
</dbReference>
<dbReference type="RefSeq" id="XP_047840228.1">
    <property type="nucleotide sequence ID" value="XM_047984254.1"/>
</dbReference>
<sequence>MSMMSAKRQCPEQIASRARGNGYESGKHEERDRQIGVTKYSPKILAEQDAVLHIYAVWNWNRTDPRDSFDECRKRVLCVGSNAPDIFELKDFWRFYKDQSTGNLGKHASVVSLLARAKQFNAGYKRVTGTGIENETVAEINHWLRRVLPLEEGSGVKNITKPKYNYKPADLERNLKALWQCKGHDFVHPRTLFQFHFLLLLFCHSGARISALLKPGVKYKDIQLVLRRTPKGDPELFFKVDQRHVKNNPDPENTKFGVTGREHHLLRYNAVFFLLQLAFVDGALDCELFLKIMRGKGDGPIPWHDAWQDVPVCRAVDRQGVLHPTKAMGEGAFMGIFKRLLGSEYSYDTVSMHAIRRELGKQLDERYTETERSQHILHKDNKIFGTSYVAFVSSCDGFAAFMRESPDHSVIDYFQGLGQFWQPNLPTSLPASLERKVLEHPEIAACDRQIQNAVDEEARAKAMTARQNTIKRHRRSALKRHRVEAMEAKQHERLLHGVPSDVDDDYDSLDDLIPEKSRLARAMDGTSALSCDEQLRYMRDALFLLENDWSVYYRPGEEPEKGTCRFCHKALASIKKRDRCNHVHRCRKSATAKLLGVLQSEVEFCYFCMEFFRADEWQEHCRHHLSTVKKRCGAITYQHTLIRPAFCPLCMQAEDARPSVRLQYWERDADARKHVELCHGWKWTCRACDFVADGPESGYSHLHDVHHYNIPKLNLVTKTRPSTVPESEALLDPATGSVSKAVGSDVESWDQTMIDLSSLPSTPPSGATSSPKHSRNTTSNCLAPSVLMQCPDAAADAPNMSTQLVERTTSPNECPTPLQTIDSFIPGEEHLHRRCDSISLGATDCGSETAWPDLGDSSRPSSPATGESPRTPPMESATDFASYASDALFVLDAMDATMTDDDGDCGTPLPSSPKTLHSGLSPSTPVIASAIADEELNGLAPEAPPVCALHDELKRPRIKLRVRPTSGGAPCSVTSRPQSVLSPSTATARPRVRITLKTGSVKRRMALYQVAGYKEDEGKSRKKRRIVLRTG</sequence>
<dbReference type="AlphaFoldDB" id="A0A9Q8QDI1"/>
<dbReference type="OrthoDB" id="5135310at2759"/>
<feature type="region of interest" description="Disordered" evidence="1">
    <location>
        <begin position="901"/>
        <end position="921"/>
    </location>
</feature>
<dbReference type="InterPro" id="IPR021842">
    <property type="entry name" value="DUF3435"/>
</dbReference>
<evidence type="ECO:0000256" key="1">
    <source>
        <dbReference type="SAM" id="MobiDB-lite"/>
    </source>
</evidence>
<protein>
    <submittedName>
        <fullName evidence="2">Uncharacterized protein</fullName>
    </submittedName>
</protein>
<feature type="compositionally biased region" description="Polar residues" evidence="1">
    <location>
        <begin position="972"/>
        <end position="987"/>
    </location>
</feature>
<dbReference type="GeneID" id="72065116"/>
<organism evidence="2 3">
    <name type="scientific">Purpureocillium takamizusanense</name>
    <dbReference type="NCBI Taxonomy" id="2060973"/>
    <lineage>
        <taxon>Eukaryota</taxon>
        <taxon>Fungi</taxon>
        <taxon>Dikarya</taxon>
        <taxon>Ascomycota</taxon>
        <taxon>Pezizomycotina</taxon>
        <taxon>Sordariomycetes</taxon>
        <taxon>Hypocreomycetidae</taxon>
        <taxon>Hypocreales</taxon>
        <taxon>Ophiocordycipitaceae</taxon>
        <taxon>Purpureocillium</taxon>
    </lineage>
</organism>
<dbReference type="PANTHER" id="PTHR37535">
    <property type="entry name" value="FLUG DOMAIN PROTEIN"/>
    <property type="match status" value="1"/>
</dbReference>
<feature type="compositionally biased region" description="Low complexity" evidence="1">
    <location>
        <begin position="756"/>
        <end position="771"/>
    </location>
</feature>
<feature type="region of interest" description="Disordered" evidence="1">
    <location>
        <begin position="755"/>
        <end position="778"/>
    </location>
</feature>
<feature type="compositionally biased region" description="Polar residues" evidence="1">
    <location>
        <begin position="912"/>
        <end position="921"/>
    </location>
</feature>
<dbReference type="KEGG" id="ptkz:JDV02_003156"/>
<gene>
    <name evidence="2" type="ORF">JDV02_003156</name>
</gene>
<evidence type="ECO:0000313" key="2">
    <source>
        <dbReference type="EMBL" id="UNI16747.1"/>
    </source>
</evidence>
<keyword evidence="3" id="KW-1185">Reference proteome</keyword>
<feature type="region of interest" description="Disordered" evidence="1">
    <location>
        <begin position="846"/>
        <end position="877"/>
    </location>
</feature>
<dbReference type="Proteomes" id="UP000829364">
    <property type="component" value="Chromosome 2"/>
</dbReference>
<reference evidence="2" key="1">
    <citation type="submission" date="2021-11" db="EMBL/GenBank/DDBJ databases">
        <title>Purpureocillium_takamizusanense_genome.</title>
        <authorList>
            <person name="Nguyen N.-H."/>
        </authorList>
    </citation>
    <scope>NUCLEOTIDE SEQUENCE</scope>
    <source>
        <strain evidence="2">PT3</strain>
    </source>
</reference>
<evidence type="ECO:0000313" key="3">
    <source>
        <dbReference type="Proteomes" id="UP000829364"/>
    </source>
</evidence>
<dbReference type="Pfam" id="PF11917">
    <property type="entry name" value="DUF3435"/>
    <property type="match status" value="1"/>
</dbReference>